<feature type="domain" description="CHY-type" evidence="4">
    <location>
        <begin position="19"/>
        <end position="100"/>
    </location>
</feature>
<dbReference type="RefSeq" id="WP_267622050.1">
    <property type="nucleotide sequence ID" value="NZ_JAODIW010000006.1"/>
</dbReference>
<dbReference type="InterPro" id="IPR052604">
    <property type="entry name" value="Mito_Tim_assembly_helper"/>
</dbReference>
<dbReference type="Proteomes" id="UP001595921">
    <property type="component" value="Unassembled WGS sequence"/>
</dbReference>
<dbReference type="InterPro" id="IPR016694">
    <property type="entry name" value="UCP017292"/>
</dbReference>
<gene>
    <name evidence="5" type="ORF">ACFO0N_06725</name>
</gene>
<evidence type="ECO:0000256" key="1">
    <source>
        <dbReference type="ARBA" id="ARBA00022723"/>
    </source>
</evidence>
<organism evidence="5 6">
    <name type="scientific">Halobium salinum</name>
    <dbReference type="NCBI Taxonomy" id="1364940"/>
    <lineage>
        <taxon>Archaea</taxon>
        <taxon>Methanobacteriati</taxon>
        <taxon>Methanobacteriota</taxon>
        <taxon>Stenosarchaea group</taxon>
        <taxon>Halobacteria</taxon>
        <taxon>Halobacteriales</taxon>
        <taxon>Haloferacaceae</taxon>
        <taxon>Halobium</taxon>
    </lineage>
</organism>
<proteinExistence type="predicted"/>
<keyword evidence="6" id="KW-1185">Reference proteome</keyword>
<accession>A0ABD5PAC0</accession>
<keyword evidence="2" id="KW-0863">Zinc-finger</keyword>
<name>A0ABD5PAC0_9EURY</name>
<dbReference type="SUPFAM" id="SSF161219">
    <property type="entry name" value="CHY zinc finger-like"/>
    <property type="match status" value="1"/>
</dbReference>
<dbReference type="EMBL" id="JBHSDS010000003">
    <property type="protein sequence ID" value="MFC4357642.1"/>
    <property type="molecule type" value="Genomic_DNA"/>
</dbReference>
<keyword evidence="3" id="KW-0862">Zinc</keyword>
<evidence type="ECO:0000313" key="6">
    <source>
        <dbReference type="Proteomes" id="UP001595921"/>
    </source>
</evidence>
<dbReference type="Pfam" id="PF05495">
    <property type="entry name" value="zf-CHY"/>
    <property type="match status" value="1"/>
</dbReference>
<sequence>MTTDAESREVGDTAIHGVGVDPETRCAHYAGERDVVAIRFACCDAYYPCFDCHAAVADHPPEPIPRAAFDEAGVLCGVCGSTLTVSEYLDCGFTCPRCGTAFNPGCAAHYDRYFAGEAGH</sequence>
<dbReference type="GO" id="GO:0008270">
    <property type="term" value="F:zinc ion binding"/>
    <property type="evidence" value="ECO:0007669"/>
    <property type="project" value="UniProtKB-KW"/>
</dbReference>
<evidence type="ECO:0000313" key="5">
    <source>
        <dbReference type="EMBL" id="MFC4357642.1"/>
    </source>
</evidence>
<reference evidence="5 6" key="1">
    <citation type="journal article" date="2019" name="Int. J. Syst. Evol. Microbiol.">
        <title>The Global Catalogue of Microorganisms (GCM) 10K type strain sequencing project: providing services to taxonomists for standard genome sequencing and annotation.</title>
        <authorList>
            <consortium name="The Broad Institute Genomics Platform"/>
            <consortium name="The Broad Institute Genome Sequencing Center for Infectious Disease"/>
            <person name="Wu L."/>
            <person name="Ma J."/>
        </authorList>
    </citation>
    <scope>NUCLEOTIDE SEQUENCE [LARGE SCALE GENOMIC DNA]</scope>
    <source>
        <strain evidence="5 6">CGMCC 1.12553</strain>
    </source>
</reference>
<dbReference type="PANTHER" id="PTHR28082">
    <property type="entry name" value="ZINC FINGER PROTEIN"/>
    <property type="match status" value="1"/>
</dbReference>
<evidence type="ECO:0000256" key="2">
    <source>
        <dbReference type="ARBA" id="ARBA00022771"/>
    </source>
</evidence>
<dbReference type="InterPro" id="IPR008913">
    <property type="entry name" value="Znf_CHY"/>
</dbReference>
<keyword evidence="1" id="KW-0479">Metal-binding</keyword>
<dbReference type="PANTHER" id="PTHR28082:SF1">
    <property type="entry name" value="HELPER OF TIM PROTEIN 13"/>
    <property type="match status" value="1"/>
</dbReference>
<dbReference type="AlphaFoldDB" id="A0ABD5PAC0"/>
<protein>
    <submittedName>
        <fullName evidence="5">CHY zinc finger protein</fullName>
    </submittedName>
</protein>
<evidence type="ECO:0000259" key="4">
    <source>
        <dbReference type="PROSITE" id="PS51266"/>
    </source>
</evidence>
<comment type="caution">
    <text evidence="5">The sequence shown here is derived from an EMBL/GenBank/DDBJ whole genome shotgun (WGS) entry which is preliminary data.</text>
</comment>
<evidence type="ECO:0000256" key="3">
    <source>
        <dbReference type="ARBA" id="ARBA00022833"/>
    </source>
</evidence>
<dbReference type="InterPro" id="IPR037274">
    <property type="entry name" value="Znf_CHY_sf"/>
</dbReference>
<dbReference type="PROSITE" id="PS51266">
    <property type="entry name" value="ZF_CHY"/>
    <property type="match status" value="1"/>
</dbReference>
<dbReference type="PIRSF" id="PIRSF017292">
    <property type="entry name" value="UCP017292_Znf_CHY"/>
    <property type="match status" value="1"/>
</dbReference>